<feature type="domain" description="PET" evidence="1">
    <location>
        <begin position="2"/>
        <end position="72"/>
    </location>
</feature>
<protein>
    <recommendedName>
        <fullName evidence="1">PET domain-containing protein</fullName>
    </recommendedName>
</protein>
<evidence type="ECO:0000313" key="2">
    <source>
        <dbReference type="EMBL" id="OTF83108.1"/>
    </source>
</evidence>
<sequence>MFPEEKRPLLSEGNSSKGVSYWKQLFQRQFPLCDTSIKNCQHLLNNDKRKIRLLELLMLDRDRYALDIGQVR</sequence>
<proteinExistence type="predicted"/>
<dbReference type="Pfam" id="PF06297">
    <property type="entry name" value="PET"/>
    <property type="match status" value="1"/>
</dbReference>
<name>A0A1Y3BT16_EURMA</name>
<dbReference type="AlphaFoldDB" id="A0A1Y3BT16"/>
<organism evidence="2 3">
    <name type="scientific">Euroglyphus maynei</name>
    <name type="common">Mayne's house dust mite</name>
    <dbReference type="NCBI Taxonomy" id="6958"/>
    <lineage>
        <taxon>Eukaryota</taxon>
        <taxon>Metazoa</taxon>
        <taxon>Ecdysozoa</taxon>
        <taxon>Arthropoda</taxon>
        <taxon>Chelicerata</taxon>
        <taxon>Arachnida</taxon>
        <taxon>Acari</taxon>
        <taxon>Acariformes</taxon>
        <taxon>Sarcoptiformes</taxon>
        <taxon>Astigmata</taxon>
        <taxon>Psoroptidia</taxon>
        <taxon>Analgoidea</taxon>
        <taxon>Pyroglyphidae</taxon>
        <taxon>Pyroglyphinae</taxon>
        <taxon>Euroglyphus</taxon>
    </lineage>
</organism>
<gene>
    <name evidence="2" type="ORF">BLA29_008178</name>
</gene>
<evidence type="ECO:0000313" key="3">
    <source>
        <dbReference type="Proteomes" id="UP000194236"/>
    </source>
</evidence>
<dbReference type="EMBL" id="MUJZ01005109">
    <property type="protein sequence ID" value="OTF83108.1"/>
    <property type="molecule type" value="Genomic_DNA"/>
</dbReference>
<comment type="caution">
    <text evidence="2">The sequence shown here is derived from an EMBL/GenBank/DDBJ whole genome shotgun (WGS) entry which is preliminary data.</text>
</comment>
<reference evidence="2 3" key="1">
    <citation type="submission" date="2017-03" db="EMBL/GenBank/DDBJ databases">
        <title>Genome Survey of Euroglyphus maynei.</title>
        <authorList>
            <person name="Arlian L.G."/>
            <person name="Morgan M.S."/>
            <person name="Rider S.D."/>
        </authorList>
    </citation>
    <scope>NUCLEOTIDE SEQUENCE [LARGE SCALE GENOMIC DNA]</scope>
    <source>
        <strain evidence="2">Arlian Lab</strain>
        <tissue evidence="2">Whole body</tissue>
    </source>
</reference>
<dbReference type="GO" id="GO:0008270">
    <property type="term" value="F:zinc ion binding"/>
    <property type="evidence" value="ECO:0007669"/>
    <property type="project" value="InterPro"/>
</dbReference>
<evidence type="ECO:0000259" key="1">
    <source>
        <dbReference type="Pfam" id="PF06297"/>
    </source>
</evidence>
<dbReference type="Proteomes" id="UP000194236">
    <property type="component" value="Unassembled WGS sequence"/>
</dbReference>
<dbReference type="InterPro" id="IPR010442">
    <property type="entry name" value="PET_domain"/>
</dbReference>
<accession>A0A1Y3BT16</accession>
<keyword evidence="3" id="KW-1185">Reference proteome</keyword>